<protein>
    <recommendedName>
        <fullName evidence="3">UPF0033 domain-containing protein</fullName>
    </recommendedName>
</protein>
<evidence type="ECO:0000313" key="5">
    <source>
        <dbReference type="Proteomes" id="UP001165124"/>
    </source>
</evidence>
<comment type="caution">
    <text evidence="4">The sequence shown here is derived from an EMBL/GenBank/DDBJ whole genome shotgun (WGS) entry which is preliminary data.</text>
</comment>
<dbReference type="SUPFAM" id="SSF64307">
    <property type="entry name" value="SirA-like"/>
    <property type="match status" value="1"/>
</dbReference>
<evidence type="ECO:0000259" key="3">
    <source>
        <dbReference type="PROSITE" id="PS01148"/>
    </source>
</evidence>
<evidence type="ECO:0000256" key="2">
    <source>
        <dbReference type="SAM" id="MobiDB-lite"/>
    </source>
</evidence>
<feature type="region of interest" description="Disordered" evidence="2">
    <location>
        <begin position="1"/>
        <end position="49"/>
    </location>
</feature>
<dbReference type="AlphaFoldDB" id="A0A9W6UUM3"/>
<dbReference type="CDD" id="cd00291">
    <property type="entry name" value="SirA_YedF_YeeD"/>
    <property type="match status" value="1"/>
</dbReference>
<dbReference type="PANTHER" id="PTHR33279:SF2">
    <property type="entry name" value="SULFUR CARRIER PROTEIN TUSA"/>
    <property type="match status" value="1"/>
</dbReference>
<dbReference type="InterPro" id="IPR001455">
    <property type="entry name" value="TusA-like"/>
</dbReference>
<dbReference type="PANTHER" id="PTHR33279">
    <property type="entry name" value="SULFUR CARRIER PROTEIN YEDF-RELATED"/>
    <property type="match status" value="1"/>
</dbReference>
<dbReference type="PROSITE" id="PS01148">
    <property type="entry name" value="UPF0033"/>
    <property type="match status" value="1"/>
</dbReference>
<reference evidence="4" key="1">
    <citation type="submission" date="2023-02" db="EMBL/GenBank/DDBJ databases">
        <title>Actinomadura rubrobrunea NBRC 14622.</title>
        <authorList>
            <person name="Ichikawa N."/>
            <person name="Sato H."/>
            <person name="Tonouchi N."/>
        </authorList>
    </citation>
    <scope>NUCLEOTIDE SEQUENCE</scope>
    <source>
        <strain evidence="4">NBRC 14622</strain>
    </source>
</reference>
<dbReference type="Proteomes" id="UP001165124">
    <property type="component" value="Unassembled WGS sequence"/>
</dbReference>
<dbReference type="EMBL" id="BSRZ01000002">
    <property type="protein sequence ID" value="GLW63003.1"/>
    <property type="molecule type" value="Genomic_DNA"/>
</dbReference>
<evidence type="ECO:0000256" key="1">
    <source>
        <dbReference type="ARBA" id="ARBA00008984"/>
    </source>
</evidence>
<feature type="compositionally biased region" description="Pro residues" evidence="2">
    <location>
        <begin position="38"/>
        <end position="48"/>
    </location>
</feature>
<name>A0A9W6UUM3_9ACTN</name>
<sequence length="124" mass="13442">MAPSPPSGAAVAGDREAAAPMRFPGRSRRAARRAQQPPADPPAAPAGPRPALVVDALGRKCPIPIIMLAERIREVPVGEIIAVLADDVAARTDVPAWCRMKSQEFVREEPVERGGWAFHIRRMY</sequence>
<keyword evidence="5" id="KW-1185">Reference proteome</keyword>
<proteinExistence type="inferred from homology"/>
<comment type="similarity">
    <text evidence="1">Belongs to the sulfur carrier protein TusA family.</text>
</comment>
<dbReference type="Pfam" id="PF01206">
    <property type="entry name" value="TusA"/>
    <property type="match status" value="1"/>
</dbReference>
<feature type="domain" description="UPF0033" evidence="3">
    <location>
        <begin position="54"/>
        <end position="78"/>
    </location>
</feature>
<organism evidence="4 5">
    <name type="scientific">Actinomadura rubrobrunea</name>
    <dbReference type="NCBI Taxonomy" id="115335"/>
    <lineage>
        <taxon>Bacteria</taxon>
        <taxon>Bacillati</taxon>
        <taxon>Actinomycetota</taxon>
        <taxon>Actinomycetes</taxon>
        <taxon>Streptosporangiales</taxon>
        <taxon>Thermomonosporaceae</taxon>
        <taxon>Actinomadura</taxon>
    </lineage>
</organism>
<accession>A0A9W6UUM3</accession>
<dbReference type="Gene3D" id="3.30.110.40">
    <property type="entry name" value="TusA-like domain"/>
    <property type="match status" value="1"/>
</dbReference>
<gene>
    <name evidence="4" type="ORF">Arub01_12470</name>
</gene>
<dbReference type="InterPro" id="IPR036868">
    <property type="entry name" value="TusA-like_sf"/>
</dbReference>
<evidence type="ECO:0000313" key="4">
    <source>
        <dbReference type="EMBL" id="GLW63003.1"/>
    </source>
</evidence>